<dbReference type="InterPro" id="IPR027417">
    <property type="entry name" value="P-loop_NTPase"/>
</dbReference>
<evidence type="ECO:0000256" key="1">
    <source>
        <dbReference type="ARBA" id="ARBA00005417"/>
    </source>
</evidence>
<dbReference type="InterPro" id="IPR003593">
    <property type="entry name" value="AAA+_ATPase"/>
</dbReference>
<protein>
    <submittedName>
        <fullName evidence="6">ABC transporter ATP-binding protein</fullName>
    </submittedName>
</protein>
<dbReference type="GO" id="GO:0098796">
    <property type="term" value="C:membrane protein complex"/>
    <property type="evidence" value="ECO:0007669"/>
    <property type="project" value="UniProtKB-ARBA"/>
</dbReference>
<dbReference type="GO" id="GO:0016887">
    <property type="term" value="F:ATP hydrolysis activity"/>
    <property type="evidence" value="ECO:0007669"/>
    <property type="project" value="InterPro"/>
</dbReference>
<dbReference type="Pfam" id="PF00005">
    <property type="entry name" value="ABC_tran"/>
    <property type="match status" value="1"/>
</dbReference>
<evidence type="ECO:0000313" key="7">
    <source>
        <dbReference type="Proteomes" id="UP000682713"/>
    </source>
</evidence>
<dbReference type="SUPFAM" id="SSF52540">
    <property type="entry name" value="P-loop containing nucleoside triphosphate hydrolases"/>
    <property type="match status" value="1"/>
</dbReference>
<evidence type="ECO:0000259" key="5">
    <source>
        <dbReference type="PROSITE" id="PS50893"/>
    </source>
</evidence>
<dbReference type="CDD" id="cd03255">
    <property type="entry name" value="ABC_MJ0796_LolCDE_FtsE"/>
    <property type="match status" value="1"/>
</dbReference>
<dbReference type="GO" id="GO:0005524">
    <property type="term" value="F:ATP binding"/>
    <property type="evidence" value="ECO:0007669"/>
    <property type="project" value="UniProtKB-KW"/>
</dbReference>
<dbReference type="SMART" id="SM00382">
    <property type="entry name" value="AAA"/>
    <property type="match status" value="1"/>
</dbReference>
<reference evidence="6 7" key="1">
    <citation type="submission" date="2021-05" db="EMBL/GenBank/DDBJ databases">
        <title>Novel Bacillus species.</title>
        <authorList>
            <person name="Liu G."/>
        </authorList>
    </citation>
    <scope>NUCLEOTIDE SEQUENCE [LARGE SCALE GENOMIC DNA]</scope>
    <source>
        <strain evidence="6 7">FJAT-49732</strain>
    </source>
</reference>
<gene>
    <name evidence="6" type="ORF">KHA93_15920</name>
</gene>
<dbReference type="PANTHER" id="PTHR42798:SF7">
    <property type="entry name" value="ALPHA-D-RIBOSE 1-METHYLPHOSPHONATE 5-TRIPHOSPHATE SYNTHASE SUBUNIT PHNL"/>
    <property type="match status" value="1"/>
</dbReference>
<dbReference type="GO" id="GO:0022857">
    <property type="term" value="F:transmembrane transporter activity"/>
    <property type="evidence" value="ECO:0007669"/>
    <property type="project" value="UniProtKB-ARBA"/>
</dbReference>
<dbReference type="Proteomes" id="UP000682713">
    <property type="component" value="Unassembled WGS sequence"/>
</dbReference>
<dbReference type="InterPro" id="IPR003439">
    <property type="entry name" value="ABC_transporter-like_ATP-bd"/>
</dbReference>
<keyword evidence="4 6" id="KW-0067">ATP-binding</keyword>
<dbReference type="EMBL" id="JAGYPJ010000001">
    <property type="protein sequence ID" value="MBS4201127.1"/>
    <property type="molecule type" value="Genomic_DNA"/>
</dbReference>
<organism evidence="6 7">
    <name type="scientific">Lederbergia citrisecunda</name>
    <dbReference type="NCBI Taxonomy" id="2833583"/>
    <lineage>
        <taxon>Bacteria</taxon>
        <taxon>Bacillati</taxon>
        <taxon>Bacillota</taxon>
        <taxon>Bacilli</taxon>
        <taxon>Bacillales</taxon>
        <taxon>Bacillaceae</taxon>
        <taxon>Lederbergia</taxon>
    </lineage>
</organism>
<sequence>MENHIVLEAANIKKVFGSKGHIHTALDDIELDVYKGEFVGIMGPSGAGKSTLLNVLSTIDAPTSGEISIDRKNILTLKEEELADFRRDKLGFIFQDYNLIDTLTVKENMILPLSLANVPPLEIENRVKKVSKALGIDNILQSYPYNISGGQQQRTATARAIITNPSLIFADEPTGALDSKSAYMLLGTLAELNEQEKATILMVTHDAYAASFSNRVLFIKDGSIFTEIRKGNRSRKQFFGQIIDILATLGGGGHHDVI</sequence>
<evidence type="ECO:0000256" key="2">
    <source>
        <dbReference type="ARBA" id="ARBA00022448"/>
    </source>
</evidence>
<accession>A0A942TS34</accession>
<dbReference type="PROSITE" id="PS50893">
    <property type="entry name" value="ABC_TRANSPORTER_2"/>
    <property type="match status" value="1"/>
</dbReference>
<dbReference type="PANTHER" id="PTHR42798">
    <property type="entry name" value="LIPOPROTEIN-RELEASING SYSTEM ATP-BINDING PROTEIN LOLD"/>
    <property type="match status" value="1"/>
</dbReference>
<keyword evidence="3" id="KW-0547">Nucleotide-binding</keyword>
<evidence type="ECO:0000256" key="4">
    <source>
        <dbReference type="ARBA" id="ARBA00022840"/>
    </source>
</evidence>
<dbReference type="Gene3D" id="3.40.50.300">
    <property type="entry name" value="P-loop containing nucleotide triphosphate hydrolases"/>
    <property type="match status" value="1"/>
</dbReference>
<keyword evidence="7" id="KW-1185">Reference proteome</keyword>
<dbReference type="FunFam" id="3.40.50.300:FF:000032">
    <property type="entry name" value="Export ABC transporter ATP-binding protein"/>
    <property type="match status" value="1"/>
</dbReference>
<feature type="domain" description="ABC transporter" evidence="5">
    <location>
        <begin position="7"/>
        <end position="246"/>
    </location>
</feature>
<name>A0A942TS34_9BACI</name>
<comment type="similarity">
    <text evidence="1">Belongs to the ABC transporter superfamily.</text>
</comment>
<proteinExistence type="inferred from homology"/>
<keyword evidence="2" id="KW-0813">Transport</keyword>
<evidence type="ECO:0000313" key="6">
    <source>
        <dbReference type="EMBL" id="MBS4201127.1"/>
    </source>
</evidence>
<evidence type="ECO:0000256" key="3">
    <source>
        <dbReference type="ARBA" id="ARBA00022741"/>
    </source>
</evidence>
<dbReference type="InterPro" id="IPR017911">
    <property type="entry name" value="MacB-like_ATP-bd"/>
</dbReference>
<dbReference type="RefSeq" id="WP_213111636.1">
    <property type="nucleotide sequence ID" value="NZ_JAGYPJ010000001.1"/>
</dbReference>
<comment type="caution">
    <text evidence="6">The sequence shown here is derived from an EMBL/GenBank/DDBJ whole genome shotgun (WGS) entry which is preliminary data.</text>
</comment>
<dbReference type="AlphaFoldDB" id="A0A942TS34"/>